<keyword evidence="3" id="KW-0813">Transport</keyword>
<dbReference type="SUPFAM" id="SSF53822">
    <property type="entry name" value="Periplasmic binding protein-like I"/>
    <property type="match status" value="1"/>
</dbReference>
<evidence type="ECO:0000256" key="1">
    <source>
        <dbReference type="ARBA" id="ARBA00010062"/>
    </source>
</evidence>
<organism evidence="6 7">
    <name type="scientific">Chelatococcus reniformis</name>
    <dbReference type="NCBI Taxonomy" id="1494448"/>
    <lineage>
        <taxon>Bacteria</taxon>
        <taxon>Pseudomonadati</taxon>
        <taxon>Pseudomonadota</taxon>
        <taxon>Alphaproteobacteria</taxon>
        <taxon>Hyphomicrobiales</taxon>
        <taxon>Chelatococcaceae</taxon>
        <taxon>Chelatococcus</taxon>
    </lineage>
</organism>
<evidence type="ECO:0000259" key="5">
    <source>
        <dbReference type="Pfam" id="PF13458"/>
    </source>
</evidence>
<dbReference type="GO" id="GO:0006865">
    <property type="term" value="P:amino acid transport"/>
    <property type="evidence" value="ECO:0007669"/>
    <property type="project" value="UniProtKB-KW"/>
</dbReference>
<dbReference type="InterPro" id="IPR028081">
    <property type="entry name" value="Leu-bd"/>
</dbReference>
<comment type="similarity">
    <text evidence="1">Belongs to the leucine-binding protein family.</text>
</comment>
<evidence type="ECO:0000256" key="4">
    <source>
        <dbReference type="SAM" id="SignalP"/>
    </source>
</evidence>
<evidence type="ECO:0000313" key="7">
    <source>
        <dbReference type="Proteomes" id="UP000637002"/>
    </source>
</evidence>
<dbReference type="EMBL" id="BMGG01000012">
    <property type="protein sequence ID" value="GGC91910.1"/>
    <property type="molecule type" value="Genomic_DNA"/>
</dbReference>
<proteinExistence type="inferred from homology"/>
<name>A0A916UWH2_9HYPH</name>
<evidence type="ECO:0000313" key="6">
    <source>
        <dbReference type="EMBL" id="GGC91910.1"/>
    </source>
</evidence>
<keyword evidence="3" id="KW-0029">Amino-acid transport</keyword>
<feature type="chain" id="PRO_5036804807" evidence="4">
    <location>
        <begin position="24"/>
        <end position="409"/>
    </location>
</feature>
<evidence type="ECO:0000256" key="2">
    <source>
        <dbReference type="ARBA" id="ARBA00022729"/>
    </source>
</evidence>
<dbReference type="InterPro" id="IPR051010">
    <property type="entry name" value="BCAA_transport"/>
</dbReference>
<dbReference type="PANTHER" id="PTHR30483">
    <property type="entry name" value="LEUCINE-SPECIFIC-BINDING PROTEIN"/>
    <property type="match status" value="1"/>
</dbReference>
<dbReference type="Pfam" id="PF13458">
    <property type="entry name" value="Peripla_BP_6"/>
    <property type="match status" value="1"/>
</dbReference>
<dbReference type="Gene3D" id="3.40.50.2300">
    <property type="match status" value="2"/>
</dbReference>
<reference evidence="6" key="2">
    <citation type="submission" date="2020-09" db="EMBL/GenBank/DDBJ databases">
        <authorList>
            <person name="Sun Q."/>
            <person name="Zhou Y."/>
        </authorList>
    </citation>
    <scope>NUCLEOTIDE SEQUENCE</scope>
    <source>
        <strain evidence="6">CGMCC 1.12919</strain>
    </source>
</reference>
<feature type="domain" description="Leucine-binding protein" evidence="5">
    <location>
        <begin position="33"/>
        <end position="365"/>
    </location>
</feature>
<dbReference type="RefSeq" id="WP_373288343.1">
    <property type="nucleotide sequence ID" value="NZ_BMGG01000012.1"/>
</dbReference>
<dbReference type="InterPro" id="IPR028082">
    <property type="entry name" value="Peripla_BP_I"/>
</dbReference>
<dbReference type="CDD" id="cd06327">
    <property type="entry name" value="PBP1_SBP-like"/>
    <property type="match status" value="1"/>
</dbReference>
<dbReference type="Proteomes" id="UP000637002">
    <property type="component" value="Unassembled WGS sequence"/>
</dbReference>
<sequence>MLTRYVFRPMTCALLGCTMSVGAAQAQLSNDVVKIGVLTDLGGTYAAATGPGSVVAVKMAVEDFGSKVLGKPIEVIAGDHQGKPDIGVALARRWIDVDKVDAIADVPGSNVALAVQHLTREKNIALLISGSGTTELIGKSCSPTTVLYVFDTYSLAKTSAKAAVDALGKSFFFITLDSAFGTAIESSLTKLITEAGGKVIGTVKHPVGMLDFSSMVLQAQSSMADVVVLANGAGDASNALKTASEYGVKQNVMAMIFLDTDVHAAGLNVAKGLVVPTPFYRSRTETSAAWSRRYFERMGTMPNFSHAGAYSYTLNYLKAIEAAGTDDSLAVVARMKQTPIDDMFAKGQIRADGKFVFDQYLVRVKSPAESQGPWDYFKLIETVPGDIANPPLEQGGCPLAGGQAASVSR</sequence>
<gene>
    <name evidence="6" type="ORF">GCM10010994_57110</name>
</gene>
<accession>A0A916UWH2</accession>
<comment type="caution">
    <text evidence="6">The sequence shown here is derived from an EMBL/GenBank/DDBJ whole genome shotgun (WGS) entry which is preliminary data.</text>
</comment>
<feature type="signal peptide" evidence="4">
    <location>
        <begin position="1"/>
        <end position="23"/>
    </location>
</feature>
<dbReference type="AlphaFoldDB" id="A0A916UWH2"/>
<reference evidence="6" key="1">
    <citation type="journal article" date="2014" name="Int. J. Syst. Evol. Microbiol.">
        <title>Complete genome sequence of Corynebacterium casei LMG S-19264T (=DSM 44701T), isolated from a smear-ripened cheese.</title>
        <authorList>
            <consortium name="US DOE Joint Genome Institute (JGI-PGF)"/>
            <person name="Walter F."/>
            <person name="Albersmeier A."/>
            <person name="Kalinowski J."/>
            <person name="Ruckert C."/>
        </authorList>
    </citation>
    <scope>NUCLEOTIDE SEQUENCE</scope>
    <source>
        <strain evidence="6">CGMCC 1.12919</strain>
    </source>
</reference>
<evidence type="ECO:0000256" key="3">
    <source>
        <dbReference type="ARBA" id="ARBA00022970"/>
    </source>
</evidence>
<dbReference type="PANTHER" id="PTHR30483:SF6">
    <property type="entry name" value="PERIPLASMIC BINDING PROTEIN OF ABC TRANSPORTER FOR NATURAL AMINO ACIDS"/>
    <property type="match status" value="1"/>
</dbReference>
<keyword evidence="2 4" id="KW-0732">Signal</keyword>
<keyword evidence="7" id="KW-1185">Reference proteome</keyword>
<protein>
    <submittedName>
        <fullName evidence="6">ABC transporter substrate-binding protein</fullName>
    </submittedName>
</protein>